<reference evidence="3" key="2">
    <citation type="submission" date="2019-10" db="EMBL/GenBank/DDBJ databases">
        <authorList>
            <consortium name="NCBI Genome Project"/>
        </authorList>
    </citation>
    <scope>NUCLEOTIDE SEQUENCE</scope>
    <source>
        <strain evidence="3">NI907</strain>
    </source>
</reference>
<feature type="compositionally biased region" description="Polar residues" evidence="1">
    <location>
        <begin position="1"/>
        <end position="10"/>
    </location>
</feature>
<evidence type="ECO:0000313" key="2">
    <source>
        <dbReference type="Proteomes" id="UP000515153"/>
    </source>
</evidence>
<organism evidence="2 3">
    <name type="scientific">Pyricularia grisea</name>
    <name type="common">Crabgrass-specific blast fungus</name>
    <name type="synonym">Magnaporthe grisea</name>
    <dbReference type="NCBI Taxonomy" id="148305"/>
    <lineage>
        <taxon>Eukaryota</taxon>
        <taxon>Fungi</taxon>
        <taxon>Dikarya</taxon>
        <taxon>Ascomycota</taxon>
        <taxon>Pezizomycotina</taxon>
        <taxon>Sordariomycetes</taxon>
        <taxon>Sordariomycetidae</taxon>
        <taxon>Magnaporthales</taxon>
        <taxon>Pyriculariaceae</taxon>
        <taxon>Pyricularia</taxon>
    </lineage>
</organism>
<feature type="region of interest" description="Disordered" evidence="1">
    <location>
        <begin position="154"/>
        <end position="185"/>
    </location>
</feature>
<reference evidence="3" key="1">
    <citation type="journal article" date="2019" name="Mol. Biol. Evol.">
        <title>Blast fungal genomes show frequent chromosomal changes, gene gains and losses, and effector gene turnover.</title>
        <authorList>
            <person name="Gomez Luciano L.B."/>
            <person name="Jason Tsai I."/>
            <person name="Chuma I."/>
            <person name="Tosa Y."/>
            <person name="Chen Y.H."/>
            <person name="Li J.Y."/>
            <person name="Li M.Y."/>
            <person name="Jade Lu M.Y."/>
            <person name="Nakayashiki H."/>
            <person name="Li W.H."/>
        </authorList>
    </citation>
    <scope>NUCLEOTIDE SEQUENCE</scope>
    <source>
        <strain evidence="3">NI907</strain>
    </source>
</reference>
<accession>A0A6P8BJG8</accession>
<feature type="region of interest" description="Disordered" evidence="1">
    <location>
        <begin position="120"/>
        <end position="140"/>
    </location>
</feature>
<dbReference type="AlphaFoldDB" id="A0A6P8BJG8"/>
<dbReference type="KEGG" id="pgri:PgNI_00599"/>
<dbReference type="Proteomes" id="UP000515153">
    <property type="component" value="Unplaced"/>
</dbReference>
<evidence type="ECO:0000313" key="3">
    <source>
        <dbReference type="RefSeq" id="XP_030987355.1"/>
    </source>
</evidence>
<dbReference type="GeneID" id="41955591"/>
<keyword evidence="2" id="KW-1185">Reference proteome</keyword>
<dbReference type="RefSeq" id="XP_030987355.1">
    <property type="nucleotide sequence ID" value="XM_031120677.1"/>
</dbReference>
<reference evidence="3" key="3">
    <citation type="submission" date="2025-08" db="UniProtKB">
        <authorList>
            <consortium name="RefSeq"/>
        </authorList>
    </citation>
    <scope>IDENTIFICATION</scope>
    <source>
        <strain evidence="3">NI907</strain>
    </source>
</reference>
<gene>
    <name evidence="3" type="ORF">PgNI_00599</name>
</gene>
<name>A0A6P8BJG8_PYRGI</name>
<protein>
    <submittedName>
        <fullName evidence="3">Uncharacterized protein</fullName>
    </submittedName>
</protein>
<feature type="region of interest" description="Disordered" evidence="1">
    <location>
        <begin position="1"/>
        <end position="21"/>
    </location>
</feature>
<evidence type="ECO:0000256" key="1">
    <source>
        <dbReference type="SAM" id="MobiDB-lite"/>
    </source>
</evidence>
<proteinExistence type="predicted"/>
<sequence>MIKTKQSYPQSKAARPNRPESLETLRFSPELDGGLDCSAAGTAVGEESPLTIRTCSTTKFVELKQLDTVTGGTFELSSVNSTSAHCVAGRSLEYAGAPWIWVWTAWMDALSPALSPNPSGSGRCGIQKVPGKGLSPAGPRMRKTDVMGWEQLRGSSPTQRLMYHSDSEWPRNQPGWAAKAPPVSG</sequence>